<protein>
    <submittedName>
        <fullName evidence="6">ABC transporter ATP-binding protein</fullName>
    </submittedName>
</protein>
<evidence type="ECO:0000256" key="1">
    <source>
        <dbReference type="ARBA" id="ARBA00005417"/>
    </source>
</evidence>
<dbReference type="Pfam" id="PF13732">
    <property type="entry name" value="DrrA1-3_C"/>
    <property type="match status" value="1"/>
</dbReference>
<dbReference type="InterPro" id="IPR027417">
    <property type="entry name" value="P-loop_NTPase"/>
</dbReference>
<comment type="similarity">
    <text evidence="1">Belongs to the ABC transporter superfamily.</text>
</comment>
<feature type="domain" description="ABC transporter" evidence="5">
    <location>
        <begin position="4"/>
        <end position="229"/>
    </location>
</feature>
<keyword evidence="4 6" id="KW-0067">ATP-binding</keyword>
<comment type="caution">
    <text evidence="6">The sequence shown here is derived from an EMBL/GenBank/DDBJ whole genome shotgun (WGS) entry which is preliminary data.</text>
</comment>
<dbReference type="GO" id="GO:0016887">
    <property type="term" value="F:ATP hydrolysis activity"/>
    <property type="evidence" value="ECO:0007669"/>
    <property type="project" value="InterPro"/>
</dbReference>
<evidence type="ECO:0000256" key="3">
    <source>
        <dbReference type="ARBA" id="ARBA00022741"/>
    </source>
</evidence>
<dbReference type="Pfam" id="PF00005">
    <property type="entry name" value="ABC_tran"/>
    <property type="match status" value="1"/>
</dbReference>
<dbReference type="PATRIC" id="fig|1430899.3.peg.2262"/>
<dbReference type="InterPro" id="IPR003593">
    <property type="entry name" value="AAA+_ATPase"/>
</dbReference>
<dbReference type="SMART" id="SM00382">
    <property type="entry name" value="AAA"/>
    <property type="match status" value="1"/>
</dbReference>
<sequence length="301" mass="33740">MTELRIQNLSKHFGAQKAVRNVSLVVPDGSCLALIGPNGAGKTTLINMLVQILKPDSGEILLDGKQVRHLKNLIGYLPQYPHFYGWMTAKECLNFMGKLSKMSQTDLNERIPEVLALVGLEKESAKRISGFSGGMRQRLGIAQAILHRPKLLVMDEPVSALDPIGRLEVIRLIEKLKSETTILFSTHILADAAEICDHITMIKKGEIVLDKPLETLLKEASTNVFEIELTGEEGEWYAEVSQHSNILFSEKKGTVYRFEVKDKASMSDFLLQSLAAKHLEVVRFMNVHETLEQIFMKKVSE</sequence>
<organism evidence="6 7">
    <name type="scientific">Listeria fleischmannii 1991</name>
    <dbReference type="NCBI Taxonomy" id="1430899"/>
    <lineage>
        <taxon>Bacteria</taxon>
        <taxon>Bacillati</taxon>
        <taxon>Bacillota</taxon>
        <taxon>Bacilli</taxon>
        <taxon>Bacillales</taxon>
        <taxon>Listeriaceae</taxon>
        <taxon>Listeria</taxon>
    </lineage>
</organism>
<gene>
    <name evidence="6" type="ORF">X560_2213</name>
</gene>
<dbReference type="PANTHER" id="PTHR43335:SF11">
    <property type="entry name" value="ABC TRANSPORTER RELATED"/>
    <property type="match status" value="1"/>
</dbReference>
<dbReference type="EMBL" id="AZHO01000030">
    <property type="protein sequence ID" value="KMT58387.1"/>
    <property type="molecule type" value="Genomic_DNA"/>
</dbReference>
<dbReference type="InterPro" id="IPR003439">
    <property type="entry name" value="ABC_transporter-like_ATP-bd"/>
</dbReference>
<reference evidence="6 7" key="1">
    <citation type="journal article" date="2015" name="Genome Biol. Evol.">
        <title>Comparative Genomics of Listeria Sensu Lato: Genus-Wide Differences in Evolutionary Dynamics and the Progressive Gain of Complex, Potentially Pathogenicity-Related Traits through Lateral Gene Transfer.</title>
        <authorList>
            <person name="Chiara M."/>
            <person name="Caruso M."/>
            <person name="D'Erchia A.M."/>
            <person name="Manzari C."/>
            <person name="Fraccalvieri R."/>
            <person name="Goffredo E."/>
            <person name="Latorre L."/>
            <person name="Miccolupo A."/>
            <person name="Padalino I."/>
            <person name="Santagada G."/>
            <person name="Chiocco D."/>
            <person name="Pesole G."/>
            <person name="Horner D.S."/>
            <person name="Parisi A."/>
        </authorList>
    </citation>
    <scope>NUCLEOTIDE SEQUENCE [LARGE SCALE GENOMIC DNA]</scope>
    <source>
        <strain evidence="6 7">1991</strain>
    </source>
</reference>
<keyword evidence="3" id="KW-0547">Nucleotide-binding</keyword>
<dbReference type="PROSITE" id="PS50893">
    <property type="entry name" value="ABC_TRANSPORTER_2"/>
    <property type="match status" value="1"/>
</dbReference>
<proteinExistence type="inferred from homology"/>
<evidence type="ECO:0000313" key="6">
    <source>
        <dbReference type="EMBL" id="KMT58387.1"/>
    </source>
</evidence>
<dbReference type="PANTHER" id="PTHR43335">
    <property type="entry name" value="ABC TRANSPORTER, ATP-BINDING PROTEIN"/>
    <property type="match status" value="1"/>
</dbReference>
<dbReference type="CDD" id="cd03230">
    <property type="entry name" value="ABC_DR_subfamily_A"/>
    <property type="match status" value="1"/>
</dbReference>
<evidence type="ECO:0000259" key="5">
    <source>
        <dbReference type="PROSITE" id="PS50893"/>
    </source>
</evidence>
<dbReference type="AlphaFoldDB" id="A0A0J8G704"/>
<dbReference type="InterPro" id="IPR017871">
    <property type="entry name" value="ABC_transporter-like_CS"/>
</dbReference>
<dbReference type="Proteomes" id="UP000052258">
    <property type="component" value="Unassembled WGS sequence"/>
</dbReference>
<name>A0A0J8G704_9LIST</name>
<dbReference type="SUPFAM" id="SSF52540">
    <property type="entry name" value="P-loop containing nucleoside triphosphate hydrolases"/>
    <property type="match status" value="1"/>
</dbReference>
<dbReference type="GO" id="GO:0005524">
    <property type="term" value="F:ATP binding"/>
    <property type="evidence" value="ECO:0007669"/>
    <property type="project" value="UniProtKB-KW"/>
</dbReference>
<dbReference type="PROSITE" id="PS00211">
    <property type="entry name" value="ABC_TRANSPORTER_1"/>
    <property type="match status" value="1"/>
</dbReference>
<accession>A0A0J8G704</accession>
<dbReference type="RefSeq" id="WP_007474556.1">
    <property type="nucleotide sequence ID" value="NZ_KQ130619.1"/>
</dbReference>
<keyword evidence="7" id="KW-1185">Reference proteome</keyword>
<dbReference type="InterPro" id="IPR025302">
    <property type="entry name" value="DrrA1/2-like_C"/>
</dbReference>
<dbReference type="Gene3D" id="3.40.50.300">
    <property type="entry name" value="P-loop containing nucleotide triphosphate hydrolases"/>
    <property type="match status" value="1"/>
</dbReference>
<evidence type="ECO:0000313" key="7">
    <source>
        <dbReference type="Proteomes" id="UP000052258"/>
    </source>
</evidence>
<keyword evidence="2" id="KW-0813">Transport</keyword>
<evidence type="ECO:0000256" key="4">
    <source>
        <dbReference type="ARBA" id="ARBA00022840"/>
    </source>
</evidence>
<evidence type="ECO:0000256" key="2">
    <source>
        <dbReference type="ARBA" id="ARBA00022448"/>
    </source>
</evidence>